<evidence type="ECO:0000313" key="2">
    <source>
        <dbReference type="EMBL" id="PIP92376.1"/>
    </source>
</evidence>
<dbReference type="InterPro" id="IPR053830">
    <property type="entry name" value="DUF6922"/>
</dbReference>
<feature type="domain" description="DUF6922" evidence="1">
    <location>
        <begin position="13"/>
        <end position="60"/>
    </location>
</feature>
<name>A0A2H0ED77_9BACT</name>
<dbReference type="Proteomes" id="UP000229241">
    <property type="component" value="Unassembled WGS sequence"/>
</dbReference>
<sequence>MSKKKIPSKMRWLFWSYDIKSLDLKSDIDYIVAQVLNYGAWEDVRWLLRNYSEQEIKNVIKNPSRGVWFEKVLNFWTTIFNIRLKKDVLEKAIFRLTQHSNAQSFSLK</sequence>
<dbReference type="AlphaFoldDB" id="A0A2H0ED77"/>
<protein>
    <recommendedName>
        <fullName evidence="1">DUF6922 domain-containing protein</fullName>
    </recommendedName>
</protein>
<evidence type="ECO:0000259" key="1">
    <source>
        <dbReference type="Pfam" id="PF21956"/>
    </source>
</evidence>
<evidence type="ECO:0000313" key="3">
    <source>
        <dbReference type="Proteomes" id="UP000229241"/>
    </source>
</evidence>
<reference evidence="2 3" key="1">
    <citation type="submission" date="2017-09" db="EMBL/GenBank/DDBJ databases">
        <title>Depth-based differentiation of microbial function through sediment-hosted aquifers and enrichment of novel symbionts in the deep terrestrial subsurface.</title>
        <authorList>
            <person name="Probst A.J."/>
            <person name="Ladd B."/>
            <person name="Jarett J.K."/>
            <person name="Geller-Mcgrath D.E."/>
            <person name="Sieber C.M."/>
            <person name="Emerson J.B."/>
            <person name="Anantharaman K."/>
            <person name="Thomas B.C."/>
            <person name="Malmstrom R."/>
            <person name="Stieglmeier M."/>
            <person name="Klingl A."/>
            <person name="Woyke T."/>
            <person name="Ryan C.M."/>
            <person name="Banfield J.F."/>
        </authorList>
    </citation>
    <scope>NUCLEOTIDE SEQUENCE [LARGE SCALE GENOMIC DNA]</scope>
    <source>
        <strain evidence="2">CG18_big_fil_WC_8_21_14_2_50_39_7</strain>
    </source>
</reference>
<dbReference type="Pfam" id="PF21956">
    <property type="entry name" value="DUF6922"/>
    <property type="match status" value="1"/>
</dbReference>
<proteinExistence type="predicted"/>
<gene>
    <name evidence="2" type="ORF">COW77_00180</name>
</gene>
<comment type="caution">
    <text evidence="2">The sequence shown here is derived from an EMBL/GenBank/DDBJ whole genome shotgun (WGS) entry which is preliminary data.</text>
</comment>
<organism evidence="2 3">
    <name type="scientific">Candidatus Wolfebacteria bacterium CG18_big_fil_WC_8_21_14_2_50_39_7</name>
    <dbReference type="NCBI Taxonomy" id="1975071"/>
    <lineage>
        <taxon>Bacteria</taxon>
        <taxon>Candidatus Wolfeibacteriota</taxon>
    </lineage>
</organism>
<accession>A0A2H0ED77</accession>
<dbReference type="EMBL" id="PCTX01000007">
    <property type="protein sequence ID" value="PIP92376.1"/>
    <property type="molecule type" value="Genomic_DNA"/>
</dbReference>